<keyword evidence="9" id="KW-1185">Reference proteome</keyword>
<dbReference type="InterPro" id="IPR013761">
    <property type="entry name" value="SAM/pointed_sf"/>
</dbReference>
<evidence type="ECO:0008006" key="10">
    <source>
        <dbReference type="Google" id="ProtNLM"/>
    </source>
</evidence>
<dbReference type="SUPFAM" id="SSF47769">
    <property type="entry name" value="SAM/Pointed domain"/>
    <property type="match status" value="1"/>
</dbReference>
<feature type="region of interest" description="Disordered" evidence="4">
    <location>
        <begin position="903"/>
        <end position="992"/>
    </location>
</feature>
<feature type="compositionally biased region" description="Low complexity" evidence="4">
    <location>
        <begin position="565"/>
        <end position="575"/>
    </location>
</feature>
<feature type="compositionally biased region" description="Polar residues" evidence="4">
    <location>
        <begin position="525"/>
        <end position="535"/>
    </location>
</feature>
<evidence type="ECO:0000259" key="6">
    <source>
        <dbReference type="PROSITE" id="PS50002"/>
    </source>
</evidence>
<dbReference type="InterPro" id="IPR001660">
    <property type="entry name" value="SAM"/>
</dbReference>
<keyword evidence="2 5" id="KW-0472">Membrane</keyword>
<evidence type="ECO:0000256" key="1">
    <source>
        <dbReference type="ARBA" id="ARBA00022443"/>
    </source>
</evidence>
<feature type="compositionally biased region" description="Basic and acidic residues" evidence="4">
    <location>
        <begin position="80"/>
        <end position="99"/>
    </location>
</feature>
<dbReference type="Pfam" id="PF00169">
    <property type="entry name" value="PH"/>
    <property type="match status" value="1"/>
</dbReference>
<keyword evidence="5" id="KW-0812">Transmembrane</keyword>
<feature type="region of interest" description="Disordered" evidence="4">
    <location>
        <begin position="500"/>
        <end position="644"/>
    </location>
</feature>
<dbReference type="SMART" id="SM00233">
    <property type="entry name" value="PH"/>
    <property type="match status" value="1"/>
</dbReference>
<protein>
    <recommendedName>
        <fullName evidence="10">Polarized growth protein</fullName>
    </recommendedName>
</protein>
<dbReference type="SUPFAM" id="SSF50044">
    <property type="entry name" value="SH3-domain"/>
    <property type="match status" value="1"/>
</dbReference>
<dbReference type="InterPro" id="IPR011993">
    <property type="entry name" value="PH-like_dom_sf"/>
</dbReference>
<evidence type="ECO:0000313" key="9">
    <source>
        <dbReference type="Proteomes" id="UP000234275"/>
    </source>
</evidence>
<feature type="compositionally biased region" description="Low complexity" evidence="4">
    <location>
        <begin position="151"/>
        <end position="163"/>
    </location>
</feature>
<dbReference type="Gene3D" id="1.10.150.50">
    <property type="entry name" value="Transcription Factor, Ets-1"/>
    <property type="match status" value="1"/>
</dbReference>
<organism evidence="8 9">
    <name type="scientific">Aspergillus steynii IBT 23096</name>
    <dbReference type="NCBI Taxonomy" id="1392250"/>
    <lineage>
        <taxon>Eukaryota</taxon>
        <taxon>Fungi</taxon>
        <taxon>Dikarya</taxon>
        <taxon>Ascomycota</taxon>
        <taxon>Pezizomycotina</taxon>
        <taxon>Eurotiomycetes</taxon>
        <taxon>Eurotiomycetidae</taxon>
        <taxon>Eurotiales</taxon>
        <taxon>Aspergillaceae</taxon>
        <taxon>Aspergillus</taxon>
        <taxon>Aspergillus subgen. Circumdati</taxon>
    </lineage>
</organism>
<dbReference type="EMBL" id="MSFO01000007">
    <property type="protein sequence ID" value="PLB45618.1"/>
    <property type="molecule type" value="Genomic_DNA"/>
</dbReference>
<feature type="region of interest" description="Disordered" evidence="4">
    <location>
        <begin position="71"/>
        <end position="163"/>
    </location>
</feature>
<dbReference type="STRING" id="1392250.A0A2I2FYC3"/>
<dbReference type="Gene3D" id="2.30.29.30">
    <property type="entry name" value="Pleckstrin-homology domain (PH domain)/Phosphotyrosine-binding domain (PTB)"/>
    <property type="match status" value="1"/>
</dbReference>
<evidence type="ECO:0000256" key="4">
    <source>
        <dbReference type="SAM" id="MobiDB-lite"/>
    </source>
</evidence>
<dbReference type="CDD" id="cd09535">
    <property type="entry name" value="SAM_BOI-like_fungal"/>
    <property type="match status" value="1"/>
</dbReference>
<evidence type="ECO:0000256" key="5">
    <source>
        <dbReference type="SAM" id="Phobius"/>
    </source>
</evidence>
<dbReference type="Gene3D" id="2.30.30.40">
    <property type="entry name" value="SH3 Domains"/>
    <property type="match status" value="1"/>
</dbReference>
<dbReference type="PROSITE" id="PS50002">
    <property type="entry name" value="SH3"/>
    <property type="match status" value="1"/>
</dbReference>
<dbReference type="InterPro" id="IPR036028">
    <property type="entry name" value="SH3-like_dom_sf"/>
</dbReference>
<dbReference type="SMART" id="SM00326">
    <property type="entry name" value="SH3"/>
    <property type="match status" value="1"/>
</dbReference>
<dbReference type="InterPro" id="IPR001849">
    <property type="entry name" value="PH_domain"/>
</dbReference>
<sequence>MALTSPPRGVNPGDLLLVVHDFDARGSDELTLRRGEKIELVELDDGFGDGWYLGKELKDGTVGLFPGVYTTTAPKIPTRPQKDTPETDAARLESEKETSDYLTPNATDPLSSPKSGESTPHVSRHASLSDMRSSDQESESPAPSSNPSPSQPQRSSSSPLPSSKLALDLHHTLRQSIDGHLNGQTKDSPVMNETLSVIDEHITDLSTPRHSMAITQEPKSINDSSSEYSSTLDHRMSYINGQETDEEEEGHPTEAEVRHWSQAYTAKHLRDLGVDGKHCDIFEEQEITGDVLLDMNQDFLFMKEFDFGVMGRRLKTWHKIKAFQEEVKGTSVTRPRKTSRGSASGFATPEERTLSRAGHPAPFLPRIPNLRASSGSAQHPRLVSSSNMPSNASSPLTPQTPGSWMDHSRRPSAASIREINHSRRHSSIDATNRLSGAGDSPPQPSHQGKGSFDRAWTMSGGSQRRPGTALAATNDPILPQHVFRGAESNGSDSAVAVSDDLDRGYFSGPEGDPRKTKRLQKRNSIRTGSFNSGPTSLADLNVKKRHSRIGSADSIRDANPRASVAPKPAATTPPKSRIRSLSTRLSERPSQQASQSAGEEKSTGSGFFASFAPLVSRHDSDPVPRSTPVPLQQQLKNAGRKFPRAVGLRAMSDVVGKGIDTSVPPASPVRDADPSSARTGSTTPSTSKSSERHSTDGSNKAAEGGISLPRTRTVKSGVKSKKDTSAYTRGLEKKTPQEQMQGCEFSGWMKKRSSNLMTTWKPRLFVLRGRRLSYYYSENDTEERGLIDITAHRVLRADNDPIVALHATITGATASPTSPANSTAGDHASSDKASGSESSLRGPKNGGEGSFFFKLVPPKTGTSRTVQFTKPAIHYFQVDSAKEGRLWMAALMKATIERDMEIPVETTNKQRTISLKEARLMNQRPPELMPPGQAGEEKDGPPTPAEEGGETVVNGLGLDEASQPNGDDAEEKRSSNPLGGLDTGPSSLLPESVAKPEHKLNAVFLRPTSMFLRRFLCRVLSGLLPLAIAATVYLYLYPIFQGCAFPLPQHDSSEILPSGFLSTLRQHFSPQSEFESVNPPAIFRLLVLADPQLEGDSSLPKPENKLLARIKAHRSAVKSAIKRAPSPSPLHPDVFRAVLAALRSVVIDDIPRTLGAARKRLDLLGNDYYLAHIYRTLHWWTRPTHVTVLGDLIGSQWVTDEEFDRRGDRYWHRVFKGGERVSDALTGAGTNGDHHAAGAGESDGVVDYSAETLLNATDSTWTQRIINIAGNHDIGYSGDASEARIERFERVFGLANWDVRFRHPALALQAEDESHDDPPSTAPFTPTLHLINLNTLTLDTPAFSTDVQTRSYEYINDLITHRTHPVDDRATFTLLLTHLPLHKREGVCTDGPHFTFHESDDENGPDDVPRFLEGGLREQNHLSEHVSANGVLQGIFGMTGDEGAAGSGWGRNGLILTGHDHTGCDVVHYVDRTTEDPTDQDTAEDGSQEQTPAWKWNARRYHTPKHRNASVPDSPSIREVTLRSMMGEYGGNAGLLSVWFDADPAVNEWKYEITMCMAGVQHIWWAVHVIDLVAVILLIVYLATGSGPETKKIQTPAHVPDKKEIKKEEGQEKTK</sequence>
<dbReference type="InterPro" id="IPR033308">
    <property type="entry name" value="PGAP5/Cdc1/Ted1"/>
</dbReference>
<feature type="compositionally biased region" description="Basic and acidic residues" evidence="4">
    <location>
        <begin position="720"/>
        <end position="736"/>
    </location>
</feature>
<dbReference type="Proteomes" id="UP000234275">
    <property type="component" value="Unassembled WGS sequence"/>
</dbReference>
<reference evidence="8 9" key="1">
    <citation type="submission" date="2016-12" db="EMBL/GenBank/DDBJ databases">
        <title>The genomes of Aspergillus section Nigri reveals drivers in fungal speciation.</title>
        <authorList>
            <consortium name="DOE Joint Genome Institute"/>
            <person name="Vesth T.C."/>
            <person name="Nybo J."/>
            <person name="Theobald S."/>
            <person name="Brandl J."/>
            <person name="Frisvad J.C."/>
            <person name="Nielsen K.F."/>
            <person name="Lyhne E.K."/>
            <person name="Kogle M.E."/>
            <person name="Kuo A."/>
            <person name="Riley R."/>
            <person name="Clum A."/>
            <person name="Nolan M."/>
            <person name="Lipzen A."/>
            <person name="Salamov A."/>
            <person name="Henrissat B."/>
            <person name="Wiebenga A."/>
            <person name="De Vries R.P."/>
            <person name="Grigoriev I.V."/>
            <person name="Mortensen U.H."/>
            <person name="Andersen M.R."/>
            <person name="Baker S.E."/>
        </authorList>
    </citation>
    <scope>NUCLEOTIDE SEQUENCE [LARGE SCALE GENOMIC DNA]</scope>
    <source>
        <strain evidence="8 9">IBT 23096</strain>
    </source>
</reference>
<feature type="compositionally biased region" description="Polar residues" evidence="4">
    <location>
        <begin position="100"/>
        <end position="121"/>
    </location>
</feature>
<keyword evidence="1 3" id="KW-0728">SH3 domain</keyword>
<evidence type="ECO:0000259" key="7">
    <source>
        <dbReference type="PROSITE" id="PS50003"/>
    </source>
</evidence>
<dbReference type="PROSITE" id="PS50003">
    <property type="entry name" value="PH_DOMAIN"/>
    <property type="match status" value="1"/>
</dbReference>
<dbReference type="GO" id="GO:0016020">
    <property type="term" value="C:membrane"/>
    <property type="evidence" value="ECO:0007669"/>
    <property type="project" value="GOC"/>
</dbReference>
<dbReference type="Pfam" id="PF00018">
    <property type="entry name" value="SH3_1"/>
    <property type="match status" value="1"/>
</dbReference>
<feature type="region of interest" description="Disordered" evidence="4">
    <location>
        <begin position="657"/>
        <end position="739"/>
    </location>
</feature>
<feature type="compositionally biased region" description="Basic and acidic residues" evidence="4">
    <location>
        <begin position="1599"/>
        <end position="1615"/>
    </location>
</feature>
<gene>
    <name evidence="8" type="ORF">P170DRAFT_364092</name>
</gene>
<dbReference type="FunFam" id="1.10.150.50:FF:000082">
    <property type="entry name" value="Polarized growth protein boi2"/>
    <property type="match status" value="1"/>
</dbReference>
<evidence type="ECO:0000256" key="2">
    <source>
        <dbReference type="ARBA" id="ARBA00023136"/>
    </source>
</evidence>
<dbReference type="OrthoDB" id="73680at2759"/>
<dbReference type="RefSeq" id="XP_024700920.1">
    <property type="nucleotide sequence ID" value="XM_024844627.1"/>
</dbReference>
<feature type="domain" description="SH3" evidence="6">
    <location>
        <begin position="11"/>
        <end position="75"/>
    </location>
</feature>
<dbReference type="Pfam" id="PF07647">
    <property type="entry name" value="SAM_2"/>
    <property type="match status" value="1"/>
</dbReference>
<dbReference type="PANTHER" id="PTHR13315">
    <property type="entry name" value="METALLO PHOSPHOESTERASE RELATED"/>
    <property type="match status" value="1"/>
</dbReference>
<feature type="domain" description="PH" evidence="7">
    <location>
        <begin position="742"/>
        <end position="896"/>
    </location>
</feature>
<feature type="transmembrane region" description="Helical" evidence="5">
    <location>
        <begin position="1563"/>
        <end position="1583"/>
    </location>
</feature>
<evidence type="ECO:0000313" key="8">
    <source>
        <dbReference type="EMBL" id="PLB45618.1"/>
    </source>
</evidence>
<comment type="caution">
    <text evidence="8">The sequence shown here is derived from an EMBL/GenBank/DDBJ whole genome shotgun (WGS) entry which is preliminary data.</text>
</comment>
<dbReference type="GeneID" id="36552327"/>
<accession>A0A2I2FYC3</accession>
<dbReference type="VEuPathDB" id="FungiDB:P170DRAFT_364092"/>
<dbReference type="PANTHER" id="PTHR13315:SF1">
    <property type="entry name" value="PROTEIN TED1"/>
    <property type="match status" value="1"/>
</dbReference>
<feature type="region of interest" description="Disordered" evidence="4">
    <location>
        <begin position="812"/>
        <end position="856"/>
    </location>
</feature>
<name>A0A2I2FYC3_9EURO</name>
<dbReference type="GO" id="GO:0006506">
    <property type="term" value="P:GPI anchor biosynthetic process"/>
    <property type="evidence" value="ECO:0007669"/>
    <property type="project" value="InterPro"/>
</dbReference>
<feature type="region of interest" description="Disordered" evidence="4">
    <location>
        <begin position="327"/>
        <end position="475"/>
    </location>
</feature>
<feature type="compositionally biased region" description="Low complexity" evidence="4">
    <location>
        <begin position="384"/>
        <end position="395"/>
    </location>
</feature>
<keyword evidence="5" id="KW-1133">Transmembrane helix</keyword>
<feature type="compositionally biased region" description="Polar residues" evidence="4">
    <location>
        <begin position="812"/>
        <end position="824"/>
    </location>
</feature>
<feature type="compositionally biased region" description="Low complexity" evidence="4">
    <location>
        <begin position="679"/>
        <end position="688"/>
    </location>
</feature>
<feature type="compositionally biased region" description="Basic residues" evidence="4">
    <location>
        <begin position="515"/>
        <end position="524"/>
    </location>
</feature>
<dbReference type="GO" id="GO:0005783">
    <property type="term" value="C:endoplasmic reticulum"/>
    <property type="evidence" value="ECO:0007669"/>
    <property type="project" value="TreeGrafter"/>
</dbReference>
<feature type="region of interest" description="Disordered" evidence="4">
    <location>
        <begin position="1590"/>
        <end position="1615"/>
    </location>
</feature>
<evidence type="ECO:0000256" key="3">
    <source>
        <dbReference type="PROSITE-ProRule" id="PRU00192"/>
    </source>
</evidence>
<proteinExistence type="predicted"/>
<dbReference type="InterPro" id="IPR001452">
    <property type="entry name" value="SH3_domain"/>
</dbReference>
<dbReference type="SUPFAM" id="SSF50729">
    <property type="entry name" value="PH domain-like"/>
    <property type="match status" value="1"/>
</dbReference>
<feature type="compositionally biased region" description="Polar residues" evidence="4">
    <location>
        <begin position="579"/>
        <end position="597"/>
    </location>
</feature>